<proteinExistence type="inferred from homology"/>
<keyword evidence="4" id="KW-1185">Reference proteome</keyword>
<reference evidence="3 4" key="1">
    <citation type="submission" date="2019-07" db="EMBL/GenBank/DDBJ databases">
        <title>Cryptosporangium phraense sp. nov., isolated from plant litter.</title>
        <authorList>
            <person name="Suriyachadkun C."/>
        </authorList>
    </citation>
    <scope>NUCLEOTIDE SEQUENCE [LARGE SCALE GENOMIC DNA]</scope>
    <source>
        <strain evidence="3 4">A-T 5661</strain>
    </source>
</reference>
<evidence type="ECO:0000256" key="1">
    <source>
        <dbReference type="ARBA" id="ARBA00005254"/>
    </source>
</evidence>
<dbReference type="InterPro" id="IPR052342">
    <property type="entry name" value="MCH/BMMD"/>
</dbReference>
<dbReference type="Gene3D" id="3.10.129.10">
    <property type="entry name" value="Hotdog Thioesterase"/>
    <property type="match status" value="1"/>
</dbReference>
<dbReference type="AlphaFoldDB" id="A0A545AY34"/>
<evidence type="ECO:0000313" key="3">
    <source>
        <dbReference type="EMBL" id="TQS46257.1"/>
    </source>
</evidence>
<dbReference type="PANTHER" id="PTHR43664:SF1">
    <property type="entry name" value="BETA-METHYLMALYL-COA DEHYDRATASE"/>
    <property type="match status" value="1"/>
</dbReference>
<dbReference type="EMBL" id="VIRS01000002">
    <property type="protein sequence ID" value="TQS46257.1"/>
    <property type="molecule type" value="Genomic_DNA"/>
</dbReference>
<dbReference type="RefSeq" id="WP_142702785.1">
    <property type="nucleotide sequence ID" value="NZ_VIRS01000002.1"/>
</dbReference>
<dbReference type="InParanoid" id="A0A545AY34"/>
<gene>
    <name evidence="3" type="ORF">FL583_02350</name>
</gene>
<dbReference type="PANTHER" id="PTHR43664">
    <property type="entry name" value="MONOAMINE OXIDASE-RELATED"/>
    <property type="match status" value="1"/>
</dbReference>
<evidence type="ECO:0000313" key="4">
    <source>
        <dbReference type="Proteomes" id="UP000317982"/>
    </source>
</evidence>
<protein>
    <submittedName>
        <fullName evidence="3">Dehydratase</fullName>
    </submittedName>
</protein>
<name>A0A545AY34_9ACTN</name>
<accession>A0A545AY34</accession>
<dbReference type="Proteomes" id="UP000317982">
    <property type="component" value="Unassembled WGS sequence"/>
</dbReference>
<dbReference type="Pfam" id="PF01575">
    <property type="entry name" value="MaoC_dehydratas"/>
    <property type="match status" value="1"/>
</dbReference>
<dbReference type="InterPro" id="IPR002539">
    <property type="entry name" value="MaoC-like_dom"/>
</dbReference>
<comment type="similarity">
    <text evidence="1">Belongs to the enoyl-CoA hydratase/isomerase family.</text>
</comment>
<comment type="caution">
    <text evidence="3">The sequence shown here is derived from an EMBL/GenBank/DDBJ whole genome shotgun (WGS) entry which is preliminary data.</text>
</comment>
<dbReference type="OrthoDB" id="9796589at2"/>
<sequence length="149" mass="16450">MESDLRWADLAVGRKFRTPARTITEADVVQFAALTGDRSPMHTDYDFARASDFGEPIAHGLLGLSYAHGLMFGTELLGRNAIAFLGIEEWRFHAPIAFGDTIHCEFSVASARLRRNDPSQGVVTFDTQVRNQHGTAVQSGRKILLMNTA</sequence>
<organism evidence="3 4">
    <name type="scientific">Cryptosporangium phraense</name>
    <dbReference type="NCBI Taxonomy" id="2593070"/>
    <lineage>
        <taxon>Bacteria</taxon>
        <taxon>Bacillati</taxon>
        <taxon>Actinomycetota</taxon>
        <taxon>Actinomycetes</taxon>
        <taxon>Cryptosporangiales</taxon>
        <taxon>Cryptosporangiaceae</taxon>
        <taxon>Cryptosporangium</taxon>
    </lineage>
</organism>
<dbReference type="InterPro" id="IPR029069">
    <property type="entry name" value="HotDog_dom_sf"/>
</dbReference>
<dbReference type="SUPFAM" id="SSF54637">
    <property type="entry name" value="Thioesterase/thiol ester dehydrase-isomerase"/>
    <property type="match status" value="1"/>
</dbReference>
<evidence type="ECO:0000259" key="2">
    <source>
        <dbReference type="Pfam" id="PF01575"/>
    </source>
</evidence>
<feature type="domain" description="MaoC-like" evidence="2">
    <location>
        <begin position="11"/>
        <end position="118"/>
    </location>
</feature>